<name>A0A0E9V608_ANGAN</name>
<organism evidence="1">
    <name type="scientific">Anguilla anguilla</name>
    <name type="common">European freshwater eel</name>
    <name type="synonym">Muraena anguilla</name>
    <dbReference type="NCBI Taxonomy" id="7936"/>
    <lineage>
        <taxon>Eukaryota</taxon>
        <taxon>Metazoa</taxon>
        <taxon>Chordata</taxon>
        <taxon>Craniata</taxon>
        <taxon>Vertebrata</taxon>
        <taxon>Euteleostomi</taxon>
        <taxon>Actinopterygii</taxon>
        <taxon>Neopterygii</taxon>
        <taxon>Teleostei</taxon>
        <taxon>Anguilliformes</taxon>
        <taxon>Anguillidae</taxon>
        <taxon>Anguilla</taxon>
    </lineage>
</organism>
<accession>A0A0E9V608</accession>
<reference evidence="1" key="2">
    <citation type="journal article" date="2015" name="Fish Shellfish Immunol.">
        <title>Early steps in the European eel (Anguilla anguilla)-Vibrio vulnificus interaction in the gills: Role of the RtxA13 toxin.</title>
        <authorList>
            <person name="Callol A."/>
            <person name="Pajuelo D."/>
            <person name="Ebbesson L."/>
            <person name="Teles M."/>
            <person name="MacKenzie S."/>
            <person name="Amaro C."/>
        </authorList>
    </citation>
    <scope>NUCLEOTIDE SEQUENCE</scope>
</reference>
<dbReference type="EMBL" id="GBXM01035110">
    <property type="protein sequence ID" value="JAH73467.1"/>
    <property type="molecule type" value="Transcribed_RNA"/>
</dbReference>
<reference evidence="1" key="1">
    <citation type="submission" date="2014-11" db="EMBL/GenBank/DDBJ databases">
        <authorList>
            <person name="Amaro Gonzalez C."/>
        </authorList>
    </citation>
    <scope>NUCLEOTIDE SEQUENCE</scope>
</reference>
<protein>
    <submittedName>
        <fullName evidence="1">Uncharacterized protein</fullName>
    </submittedName>
</protein>
<dbReference type="AlphaFoldDB" id="A0A0E9V608"/>
<proteinExistence type="predicted"/>
<sequence>MGSVDQSQQSCYSILWLFTLVRYK</sequence>
<evidence type="ECO:0000313" key="1">
    <source>
        <dbReference type="EMBL" id="JAH73467.1"/>
    </source>
</evidence>